<feature type="compositionally biased region" description="Basic and acidic residues" evidence="1">
    <location>
        <begin position="1"/>
        <end position="11"/>
    </location>
</feature>
<feature type="region of interest" description="Disordered" evidence="1">
    <location>
        <begin position="115"/>
        <end position="162"/>
    </location>
</feature>
<feature type="compositionally biased region" description="Basic and acidic residues" evidence="1">
    <location>
        <begin position="34"/>
        <end position="51"/>
    </location>
</feature>
<dbReference type="EMBL" id="KT453990">
    <property type="protein sequence ID" value="ALU34107.1"/>
    <property type="molecule type" value="Genomic_DNA"/>
</dbReference>
<name>A0A0U3GZJ8_CAEV</name>
<proteinExistence type="predicted"/>
<feature type="region of interest" description="Disordered" evidence="1">
    <location>
        <begin position="34"/>
        <end position="71"/>
    </location>
</feature>
<evidence type="ECO:0000256" key="1">
    <source>
        <dbReference type="SAM" id="MobiDB-lite"/>
    </source>
</evidence>
<sequence length="162" mass="18650">MASNKKPDRTTWPRQGPPLRETWAEVVRELTTRQQRMEQERAGLVTGERDQIYTGNSSDRSTGGTGGKTKRRKGWFKWLRRLKAREKNIPTHFYPDLESNCASLEELQLDDGMASNPIYEPAATTDISDMETGEWTTWRDPPQEEKRKGGLSGQRDYACTRE</sequence>
<evidence type="ECO:0000313" key="2">
    <source>
        <dbReference type="EMBL" id="ALU34107.1"/>
    </source>
</evidence>
<organism evidence="2">
    <name type="scientific">Small ruminant lentivirus</name>
    <dbReference type="NCBI Taxonomy" id="254355"/>
    <lineage>
        <taxon>Viruses</taxon>
        <taxon>Riboviria</taxon>
        <taxon>Pararnavirae</taxon>
        <taxon>Artverviricota</taxon>
        <taxon>Revtraviricetes</taxon>
        <taxon>Ortervirales</taxon>
        <taxon>Retroviridae</taxon>
        <taxon>Orthoretrovirinae</taxon>
        <taxon>Lentivirus</taxon>
        <taxon>Lentivirus capartenc</taxon>
        <taxon>Caprine arthritis encephalitis virus</taxon>
    </lineage>
</organism>
<gene>
    <name evidence="2" type="primary">rev</name>
</gene>
<reference evidence="2" key="1">
    <citation type="journal article" date="2015" name="Virology">
        <title>Generation of a molecular clone of an attenuated lentivirus, a first step in understanding cytopathogenicity and virulence.</title>
        <authorList>
            <person name="Blatti-Cardinaux L."/>
            <person name="Pisoni G."/>
            <person name="Stoffel M.H."/>
            <person name="Zanoni R."/>
            <person name="Zahno M.L."/>
            <person name="Bertoni G."/>
        </authorList>
    </citation>
    <scope>NUCLEOTIDE SEQUENCE</scope>
    <source>
        <strain evidence="2">S7631</strain>
    </source>
</reference>
<feature type="region of interest" description="Disordered" evidence="1">
    <location>
        <begin position="1"/>
        <end position="20"/>
    </location>
</feature>
<accession>A0A0U3GZJ8</accession>
<protein>
    <submittedName>
        <fullName evidence="2">Rev</fullName>
    </submittedName>
</protein>